<organism evidence="1 2">
    <name type="scientific">Urinicoccus massiliensis</name>
    <dbReference type="NCBI Taxonomy" id="1723382"/>
    <lineage>
        <taxon>Bacteria</taxon>
        <taxon>Bacillati</taxon>
        <taxon>Bacillota</taxon>
        <taxon>Tissierellia</taxon>
        <taxon>Tissierellales</taxon>
        <taxon>Peptoniphilaceae</taxon>
        <taxon>Urinicoccus</taxon>
    </lineage>
</organism>
<dbReference type="AlphaFoldDB" id="A0A8H2M3S0"/>
<reference evidence="1 2" key="1">
    <citation type="submission" date="2019-02" db="EMBL/GenBank/DDBJ databases">
        <authorList>
            <consortium name="Pathogen Informatics"/>
        </authorList>
    </citation>
    <scope>NUCLEOTIDE SEQUENCE [LARGE SCALE GENOMIC DNA]</scope>
    <source>
        <strain evidence="1 2">3012STDY7089603</strain>
    </source>
</reference>
<evidence type="ECO:0000313" key="1">
    <source>
        <dbReference type="EMBL" id="VFB15964.1"/>
    </source>
</evidence>
<dbReference type="EMBL" id="CAACYI010000001">
    <property type="protein sequence ID" value="VFB15964.1"/>
    <property type="molecule type" value="Genomic_DNA"/>
</dbReference>
<dbReference type="Proteomes" id="UP000377798">
    <property type="component" value="Unassembled WGS sequence"/>
</dbReference>
<evidence type="ECO:0000313" key="2">
    <source>
        <dbReference type="Proteomes" id="UP000377798"/>
    </source>
</evidence>
<sequence>MGLLFNSNQEINEKIKSEFGDLDNHVLAFKHNDVKTDLFKWLVPGGLYYTMDSSRTFILYFSNKGIHEEEISNSVKRDFLLMPWHEISSFELKVKKNKAILELVHIGKKLGYEIPFTGTIFKGNKENLQKLESKDWNRI</sequence>
<protein>
    <submittedName>
        <fullName evidence="1">Uncharacterized protein</fullName>
    </submittedName>
</protein>
<proteinExistence type="predicted"/>
<gene>
    <name evidence="1" type="ORF">NCTC13150_00473</name>
</gene>
<comment type="caution">
    <text evidence="1">The sequence shown here is derived from an EMBL/GenBank/DDBJ whole genome shotgun (WGS) entry which is preliminary data.</text>
</comment>
<name>A0A8H2M3S0_9FIRM</name>
<keyword evidence="2" id="KW-1185">Reference proteome</keyword>
<dbReference type="RefSeq" id="WP_131748411.1">
    <property type="nucleotide sequence ID" value="NZ_CAACYI010000001.1"/>
</dbReference>
<accession>A0A8H2M3S0</accession>